<feature type="transmembrane region" description="Helical" evidence="7">
    <location>
        <begin position="165"/>
        <end position="185"/>
    </location>
</feature>
<dbReference type="InterPro" id="IPR020846">
    <property type="entry name" value="MFS_dom"/>
</dbReference>
<feature type="transmembrane region" description="Helical" evidence="7">
    <location>
        <begin position="254"/>
        <end position="271"/>
    </location>
</feature>
<evidence type="ECO:0000313" key="10">
    <source>
        <dbReference type="Proteomes" id="UP000295681"/>
    </source>
</evidence>
<dbReference type="PANTHER" id="PTHR23517:SF10">
    <property type="entry name" value="MAJOR FACILITATOR SUPERFAMILY (MFS) PROFILE DOMAIN-CONTAINING PROTEIN"/>
    <property type="match status" value="1"/>
</dbReference>
<feature type="transmembrane region" description="Helical" evidence="7">
    <location>
        <begin position="48"/>
        <end position="69"/>
    </location>
</feature>
<keyword evidence="10" id="KW-1185">Reference proteome</keyword>
<organism evidence="9 10">
    <name type="scientific">Leuconostoc fallax</name>
    <dbReference type="NCBI Taxonomy" id="1251"/>
    <lineage>
        <taxon>Bacteria</taxon>
        <taxon>Bacillati</taxon>
        <taxon>Bacillota</taxon>
        <taxon>Bacilli</taxon>
        <taxon>Lactobacillales</taxon>
        <taxon>Lactobacillaceae</taxon>
        <taxon>Leuconostoc</taxon>
    </lineage>
</organism>
<feature type="transmembrane region" description="Helical" evidence="7">
    <location>
        <begin position="105"/>
        <end position="126"/>
    </location>
</feature>
<dbReference type="RefSeq" id="WP_240034419.1">
    <property type="nucleotide sequence ID" value="NZ_JAGYGP010000002.1"/>
</dbReference>
<evidence type="ECO:0000256" key="7">
    <source>
        <dbReference type="SAM" id="Phobius"/>
    </source>
</evidence>
<dbReference type="Proteomes" id="UP000295681">
    <property type="component" value="Unassembled WGS sequence"/>
</dbReference>
<feature type="transmembrane region" description="Helical" evidence="7">
    <location>
        <begin position="368"/>
        <end position="392"/>
    </location>
</feature>
<evidence type="ECO:0000256" key="4">
    <source>
        <dbReference type="ARBA" id="ARBA00022692"/>
    </source>
</evidence>
<feature type="transmembrane region" description="Helical" evidence="7">
    <location>
        <begin position="138"/>
        <end position="159"/>
    </location>
</feature>
<keyword evidence="4 7" id="KW-0812">Transmembrane</keyword>
<keyword evidence="2" id="KW-0813">Transport</keyword>
<dbReference type="GO" id="GO:0022857">
    <property type="term" value="F:transmembrane transporter activity"/>
    <property type="evidence" value="ECO:0007669"/>
    <property type="project" value="InterPro"/>
</dbReference>
<dbReference type="Pfam" id="PF07690">
    <property type="entry name" value="MFS_1"/>
    <property type="match status" value="1"/>
</dbReference>
<feature type="transmembrane region" description="Helical" evidence="7">
    <location>
        <begin position="283"/>
        <end position="301"/>
    </location>
</feature>
<reference evidence="9 10" key="1">
    <citation type="journal article" date="2019" name="Appl. Microbiol. Biotechnol.">
        <title>Uncovering carbohydrate metabolism through a genotype-phenotype association study of 56 lactic acid bacteria genomes.</title>
        <authorList>
            <person name="Buron-Moles G."/>
            <person name="Chailyan A."/>
            <person name="Dolejs I."/>
            <person name="Forster J."/>
            <person name="Miks M.H."/>
        </authorList>
    </citation>
    <scope>NUCLEOTIDE SEQUENCE [LARGE SCALE GENOMIC DNA]</scope>
    <source>
        <strain evidence="9 10">ATCC 700006</strain>
    </source>
</reference>
<dbReference type="STRING" id="907931.GCA_000165675_01233"/>
<keyword evidence="6 7" id="KW-0472">Membrane</keyword>
<evidence type="ECO:0000256" key="2">
    <source>
        <dbReference type="ARBA" id="ARBA00022448"/>
    </source>
</evidence>
<sequence length="399" mass="45395">MHIEQKQMVNHTLDEKWLLIGTLLSNIGNSMIWPVSTLYMTGQLHQSFMTAGLVLMIGSMISVFGSFIGGQLFDHWQPYKALLVTIAIIFLAVASLIFWNGWPMFAILIWVANFGMGIELTLVNAYATTIRSEKTRVVFNNLYIVLNVGMVLGTLVVGYLFDYGFYLLMIISSFIYLLLWLVVFFKFNVSVDIPTVPVVRTDRHTNLTPKKLQLTPLLIAIGALLFITYLSYILWETVMAPHMKTLGMPTRNYADLWMINGITIILFQRVISNWANKHRYEVSILIGSVIFASSFFFLIFVRDFWQIVIVFELLTVGEMLQSPQVPAWVAQMTPQSVAGQAQGFVTMMISSGRVVGPLYSGFMMDRGWMRALFLSVFIMMILISGGLFMMTFKQNKKHT</sequence>
<dbReference type="InterPro" id="IPR050171">
    <property type="entry name" value="MFS_Transporters"/>
</dbReference>
<evidence type="ECO:0000256" key="5">
    <source>
        <dbReference type="ARBA" id="ARBA00022989"/>
    </source>
</evidence>
<protein>
    <recommendedName>
        <fullName evidence="8">Major facilitator superfamily (MFS) profile domain-containing protein</fullName>
    </recommendedName>
</protein>
<keyword evidence="3" id="KW-1003">Cell membrane</keyword>
<name>A0A4R5N9I6_9LACO</name>
<feature type="transmembrane region" description="Helical" evidence="7">
    <location>
        <begin position="17"/>
        <end position="36"/>
    </location>
</feature>
<evidence type="ECO:0000256" key="6">
    <source>
        <dbReference type="ARBA" id="ARBA00023136"/>
    </source>
</evidence>
<evidence type="ECO:0000256" key="3">
    <source>
        <dbReference type="ARBA" id="ARBA00022475"/>
    </source>
</evidence>
<dbReference type="InterPro" id="IPR001958">
    <property type="entry name" value="Tet-R_TetA/multi-R_MdtG-like"/>
</dbReference>
<dbReference type="SUPFAM" id="SSF103473">
    <property type="entry name" value="MFS general substrate transporter"/>
    <property type="match status" value="1"/>
</dbReference>
<dbReference type="PRINTS" id="PR01035">
    <property type="entry name" value="TCRTETA"/>
</dbReference>
<dbReference type="AlphaFoldDB" id="A0A4R5N9I6"/>
<feature type="transmembrane region" description="Helical" evidence="7">
    <location>
        <begin position="214"/>
        <end position="234"/>
    </location>
</feature>
<evidence type="ECO:0000259" key="8">
    <source>
        <dbReference type="PROSITE" id="PS50850"/>
    </source>
</evidence>
<keyword evidence="5 7" id="KW-1133">Transmembrane helix</keyword>
<comment type="subcellular location">
    <subcellularLocation>
        <location evidence="1">Cell membrane</location>
        <topology evidence="1">Multi-pass membrane protein</topology>
    </subcellularLocation>
</comment>
<feature type="domain" description="Major facilitator superfamily (MFS) profile" evidence="8">
    <location>
        <begin position="14"/>
        <end position="397"/>
    </location>
</feature>
<evidence type="ECO:0000313" key="9">
    <source>
        <dbReference type="EMBL" id="TDG68790.1"/>
    </source>
</evidence>
<comment type="caution">
    <text evidence="9">The sequence shown here is derived from an EMBL/GenBank/DDBJ whole genome shotgun (WGS) entry which is preliminary data.</text>
</comment>
<dbReference type="PANTHER" id="PTHR23517">
    <property type="entry name" value="RESISTANCE PROTEIN MDTM, PUTATIVE-RELATED-RELATED"/>
    <property type="match status" value="1"/>
</dbReference>
<gene>
    <name evidence="9" type="ORF">C5L23_000709</name>
</gene>
<dbReference type="GO" id="GO:0005886">
    <property type="term" value="C:plasma membrane"/>
    <property type="evidence" value="ECO:0007669"/>
    <property type="project" value="UniProtKB-SubCell"/>
</dbReference>
<dbReference type="InterPro" id="IPR011701">
    <property type="entry name" value="MFS"/>
</dbReference>
<dbReference type="InterPro" id="IPR036259">
    <property type="entry name" value="MFS_trans_sf"/>
</dbReference>
<proteinExistence type="predicted"/>
<feature type="transmembrane region" description="Helical" evidence="7">
    <location>
        <begin position="81"/>
        <end position="99"/>
    </location>
</feature>
<accession>A0A4R5N9I6</accession>
<evidence type="ECO:0000256" key="1">
    <source>
        <dbReference type="ARBA" id="ARBA00004651"/>
    </source>
</evidence>
<dbReference type="EMBL" id="PUFI01000009">
    <property type="protein sequence ID" value="TDG68790.1"/>
    <property type="molecule type" value="Genomic_DNA"/>
</dbReference>
<dbReference type="Gene3D" id="1.20.1250.20">
    <property type="entry name" value="MFS general substrate transporter like domains"/>
    <property type="match status" value="2"/>
</dbReference>
<dbReference type="PROSITE" id="PS50850">
    <property type="entry name" value="MFS"/>
    <property type="match status" value="1"/>
</dbReference>